<dbReference type="GO" id="GO:0033856">
    <property type="term" value="F:pyridoxine 5'-phosphate synthase activity"/>
    <property type="evidence" value="ECO:0007669"/>
    <property type="project" value="InterPro"/>
</dbReference>
<keyword evidence="1" id="KW-0963">Cytoplasm</keyword>
<dbReference type="NCBIfam" id="NF003627">
    <property type="entry name" value="PRK05265.1-5"/>
    <property type="match status" value="1"/>
</dbReference>
<evidence type="ECO:0000313" key="4">
    <source>
        <dbReference type="EMBL" id="SUZ57539.1"/>
    </source>
</evidence>
<dbReference type="NCBIfam" id="TIGR00559">
    <property type="entry name" value="pdxJ"/>
    <property type="match status" value="1"/>
</dbReference>
<sequence>MIALHINIDHVATVRQARQISEPDPVTAAGLVELAGADGITIHLREDRRHIIDRDVRILRQTVQTRLNLEMAATEEMFGIALEIRPDIVTLVPEKREEITTEGGLDVIGASNIMRDGIKQIRDAGIRVSLFIDPEEEQIKASREIGAEDVELHTGCYANAKNIAELDSEYQRLVSGAETAHQQKLQVNAGHGLNYINTQRICGLPHLRELNIGHSIVSRAIFVGISQAVREMKEIIIRNS</sequence>
<dbReference type="AlphaFoldDB" id="A0A381NTC1"/>
<evidence type="ECO:0000256" key="2">
    <source>
        <dbReference type="ARBA" id="ARBA00022679"/>
    </source>
</evidence>
<dbReference type="GO" id="GO:0005829">
    <property type="term" value="C:cytosol"/>
    <property type="evidence" value="ECO:0007669"/>
    <property type="project" value="TreeGrafter"/>
</dbReference>
<dbReference type="InterPro" id="IPR036130">
    <property type="entry name" value="Pyridoxine-5'_phos_synth"/>
</dbReference>
<dbReference type="Gene3D" id="3.20.20.70">
    <property type="entry name" value="Aldolase class I"/>
    <property type="match status" value="1"/>
</dbReference>
<dbReference type="HAMAP" id="MF_00279">
    <property type="entry name" value="PdxJ"/>
    <property type="match status" value="1"/>
</dbReference>
<dbReference type="GO" id="GO:0008615">
    <property type="term" value="P:pyridoxine biosynthetic process"/>
    <property type="evidence" value="ECO:0007669"/>
    <property type="project" value="UniProtKB-KW"/>
</dbReference>
<dbReference type="PANTHER" id="PTHR30456:SF0">
    <property type="entry name" value="PYRIDOXINE 5'-PHOSPHATE SYNTHASE"/>
    <property type="match status" value="1"/>
</dbReference>
<accession>A0A381NTC1</accession>
<dbReference type="NCBIfam" id="NF003625">
    <property type="entry name" value="PRK05265.1-3"/>
    <property type="match status" value="1"/>
</dbReference>
<proteinExistence type="inferred from homology"/>
<dbReference type="Pfam" id="PF03740">
    <property type="entry name" value="PdxJ"/>
    <property type="match status" value="1"/>
</dbReference>
<dbReference type="PANTHER" id="PTHR30456">
    <property type="entry name" value="PYRIDOXINE 5'-PHOSPHATE SYNTHASE"/>
    <property type="match status" value="1"/>
</dbReference>
<dbReference type="InterPro" id="IPR013785">
    <property type="entry name" value="Aldolase_TIM"/>
</dbReference>
<dbReference type="CDD" id="cd00003">
    <property type="entry name" value="PNPsynthase"/>
    <property type="match status" value="1"/>
</dbReference>
<dbReference type="NCBIfam" id="NF003623">
    <property type="entry name" value="PRK05265.1-1"/>
    <property type="match status" value="1"/>
</dbReference>
<gene>
    <name evidence="4" type="ORF">METZ01_LOCUS10393</name>
</gene>
<evidence type="ECO:0000256" key="3">
    <source>
        <dbReference type="ARBA" id="ARBA00023096"/>
    </source>
</evidence>
<evidence type="ECO:0008006" key="5">
    <source>
        <dbReference type="Google" id="ProtNLM"/>
    </source>
</evidence>
<dbReference type="InterPro" id="IPR004569">
    <property type="entry name" value="PyrdxlP_synth_PdxJ"/>
</dbReference>
<keyword evidence="3" id="KW-0664">Pyridoxine biosynthesis</keyword>
<reference evidence="4" key="1">
    <citation type="submission" date="2018-05" db="EMBL/GenBank/DDBJ databases">
        <authorList>
            <person name="Lanie J.A."/>
            <person name="Ng W.-L."/>
            <person name="Kazmierczak K.M."/>
            <person name="Andrzejewski T.M."/>
            <person name="Davidsen T.M."/>
            <person name="Wayne K.J."/>
            <person name="Tettelin H."/>
            <person name="Glass J.I."/>
            <person name="Rusch D."/>
            <person name="Podicherti R."/>
            <person name="Tsui H.-C.T."/>
            <person name="Winkler M.E."/>
        </authorList>
    </citation>
    <scope>NUCLEOTIDE SEQUENCE</scope>
</reference>
<dbReference type="SUPFAM" id="SSF63892">
    <property type="entry name" value="Pyridoxine 5'-phosphate synthase"/>
    <property type="match status" value="1"/>
</dbReference>
<protein>
    <recommendedName>
        <fullName evidence="5">Pyridoxine 5'-phosphate synthase</fullName>
    </recommendedName>
</protein>
<dbReference type="EMBL" id="UINC01000564">
    <property type="protein sequence ID" value="SUZ57539.1"/>
    <property type="molecule type" value="Genomic_DNA"/>
</dbReference>
<evidence type="ECO:0000256" key="1">
    <source>
        <dbReference type="ARBA" id="ARBA00022490"/>
    </source>
</evidence>
<keyword evidence="2" id="KW-0808">Transferase</keyword>
<organism evidence="4">
    <name type="scientific">marine metagenome</name>
    <dbReference type="NCBI Taxonomy" id="408172"/>
    <lineage>
        <taxon>unclassified sequences</taxon>
        <taxon>metagenomes</taxon>
        <taxon>ecological metagenomes</taxon>
    </lineage>
</organism>
<name>A0A381NTC1_9ZZZZ</name>